<accession>A0ABV4U5N5</accession>
<evidence type="ECO:0000313" key="3">
    <source>
        <dbReference type="Proteomes" id="UP001575105"/>
    </source>
</evidence>
<dbReference type="EMBL" id="JBGUBD010000006">
    <property type="protein sequence ID" value="MFA9478851.1"/>
    <property type="molecule type" value="Genomic_DNA"/>
</dbReference>
<keyword evidence="1" id="KW-0732">Signal</keyword>
<evidence type="ECO:0000256" key="1">
    <source>
        <dbReference type="SAM" id="SignalP"/>
    </source>
</evidence>
<gene>
    <name evidence="2" type="ORF">ACERK3_11155</name>
</gene>
<proteinExistence type="predicted"/>
<reference evidence="2 3" key="1">
    <citation type="submission" date="2024-08" db="EMBL/GenBank/DDBJ databases">
        <title>Whole-genome sequencing of halo(alkali)philic microorganisms from hypersaline lakes.</title>
        <authorList>
            <person name="Sorokin D.Y."/>
            <person name="Merkel A.Y."/>
            <person name="Messina E."/>
            <person name="Yakimov M."/>
        </authorList>
    </citation>
    <scope>NUCLEOTIDE SEQUENCE [LARGE SCALE GENOMIC DNA]</scope>
    <source>
        <strain evidence="2 3">AB-hyl4</strain>
    </source>
</reference>
<name>A0ABV4U5N5_9BACT</name>
<feature type="signal peptide" evidence="1">
    <location>
        <begin position="1"/>
        <end position="22"/>
    </location>
</feature>
<evidence type="ECO:0008006" key="4">
    <source>
        <dbReference type="Google" id="ProtNLM"/>
    </source>
</evidence>
<organism evidence="2 3">
    <name type="scientific">Natronomicrosphaera hydrolytica</name>
    <dbReference type="NCBI Taxonomy" id="3242702"/>
    <lineage>
        <taxon>Bacteria</taxon>
        <taxon>Pseudomonadati</taxon>
        <taxon>Planctomycetota</taxon>
        <taxon>Phycisphaerae</taxon>
        <taxon>Phycisphaerales</taxon>
        <taxon>Phycisphaeraceae</taxon>
        <taxon>Natronomicrosphaera</taxon>
    </lineage>
</organism>
<comment type="caution">
    <text evidence="2">The sequence shown here is derived from an EMBL/GenBank/DDBJ whole genome shotgun (WGS) entry which is preliminary data.</text>
</comment>
<dbReference type="Proteomes" id="UP001575105">
    <property type="component" value="Unassembled WGS sequence"/>
</dbReference>
<evidence type="ECO:0000313" key="2">
    <source>
        <dbReference type="EMBL" id="MFA9478851.1"/>
    </source>
</evidence>
<keyword evidence="3" id="KW-1185">Reference proteome</keyword>
<dbReference type="RefSeq" id="WP_425345776.1">
    <property type="nucleotide sequence ID" value="NZ_JBGUBD010000006.1"/>
</dbReference>
<feature type="chain" id="PRO_5046397392" description="PEP-CTERM protein-sorting domain-containing protein" evidence="1">
    <location>
        <begin position="23"/>
        <end position="234"/>
    </location>
</feature>
<sequence length="234" mass="25209">MMRPQTFLASLTIATCSTFGIAATADADLLLGYTFEDDSFAPSFEAEGVSGNSFNADGAGENTQVNNFQSMDAVSVRYASQVAGAPTTEAEAIATGVYGQFTLTPEAALQSIARFDFEYRRGGTSQDRSFALYYSVGEPTGDFETDWVHVGTVDTPDGTAAEFTPTGYDLNLTEVTEPVTFRFYVWTPSINTGGYDMRFTNFEINGVIPEPASAMLAGFGSLLLLGRRRRSADN</sequence>
<protein>
    <recommendedName>
        <fullName evidence="4">PEP-CTERM protein-sorting domain-containing protein</fullName>
    </recommendedName>
</protein>